<dbReference type="Proteomes" id="UP000292858">
    <property type="component" value="Unassembled WGS sequence"/>
</dbReference>
<comment type="caution">
    <text evidence="1">The sequence shown here is derived from an EMBL/GenBank/DDBJ whole genome shotgun (WGS) entry which is preliminary data.</text>
</comment>
<organism evidence="1 2">
    <name type="scientific">Thermus thermamylovorans</name>
    <dbReference type="NCBI Taxonomy" id="2509362"/>
    <lineage>
        <taxon>Bacteria</taxon>
        <taxon>Thermotogati</taxon>
        <taxon>Deinococcota</taxon>
        <taxon>Deinococci</taxon>
        <taxon>Thermales</taxon>
        <taxon>Thermaceae</taxon>
        <taxon>Thermus</taxon>
    </lineage>
</organism>
<dbReference type="RefSeq" id="WP_130841758.1">
    <property type="nucleotide sequence ID" value="NZ_SIJL01000007.1"/>
</dbReference>
<evidence type="ECO:0000313" key="1">
    <source>
        <dbReference type="EMBL" id="TBH20468.1"/>
    </source>
</evidence>
<gene>
    <name evidence="1" type="ORF">ETP66_06565</name>
</gene>
<protein>
    <recommendedName>
        <fullName evidence="3">Arginase</fullName>
    </recommendedName>
</protein>
<name>A0A4Q9B4I7_9DEIN</name>
<dbReference type="OrthoDB" id="1705985at2"/>
<proteinExistence type="predicted"/>
<accession>A0A4Q9B4I7</accession>
<evidence type="ECO:0000313" key="2">
    <source>
        <dbReference type="Proteomes" id="UP000292858"/>
    </source>
</evidence>
<dbReference type="AlphaFoldDB" id="A0A4Q9B4I7"/>
<sequence>MRLLVVDFDSFFPLPQDPHHPQAPLYAWAQFETPYYLLEAWEERALAFLLRGLPLPQARGWEGFWRRFAFVEGAVLYYADSNALAFHPRVREGVREVVLFDAHHDAGYRPLGEEPACDDWMVFYARQGARLRVFYPPWRDPALEPEPQVPVERVFDPGGAVPGLFHRAFLCRSGAFVPPWADPAFFALLEEAPLPKVALEPLAPRPLDLEALRRRVREEGFALRFLERLRGGGRPLP</sequence>
<keyword evidence="2" id="KW-1185">Reference proteome</keyword>
<evidence type="ECO:0008006" key="3">
    <source>
        <dbReference type="Google" id="ProtNLM"/>
    </source>
</evidence>
<dbReference type="EMBL" id="SIJL01000007">
    <property type="protein sequence ID" value="TBH20468.1"/>
    <property type="molecule type" value="Genomic_DNA"/>
</dbReference>
<reference evidence="1 2" key="1">
    <citation type="submission" date="2019-02" db="EMBL/GenBank/DDBJ databases">
        <title>Thermus sp. a novel from hot spring.</title>
        <authorList>
            <person name="Zhao Z."/>
        </authorList>
    </citation>
    <scope>NUCLEOTIDE SEQUENCE [LARGE SCALE GENOMIC DNA]</scope>
    <source>
        <strain evidence="1 2">CFH 72773T</strain>
    </source>
</reference>